<evidence type="ECO:0000313" key="11">
    <source>
        <dbReference type="Proteomes" id="UP001250698"/>
    </source>
</evidence>
<dbReference type="InterPro" id="IPR050297">
    <property type="entry name" value="LipidA_mod_glycosyltrf_83"/>
</dbReference>
<reference evidence="10 11" key="1">
    <citation type="submission" date="2023-10" db="EMBL/GenBank/DDBJ databases">
        <title>Hymenobacter endophyticus sp. nov., an isolate from the leaf tissues of wheat.</title>
        <authorList>
            <person name="Dai Y."/>
        </authorList>
    </citation>
    <scope>NUCLEOTIDE SEQUENCE [LARGE SCALE GENOMIC DNA]</scope>
    <source>
        <strain evidence="10 11">ZK17L-C2</strain>
    </source>
</reference>
<keyword evidence="3 10" id="KW-0328">Glycosyltransferase</keyword>
<keyword evidence="5 8" id="KW-0812">Transmembrane</keyword>
<protein>
    <submittedName>
        <fullName evidence="10">Glycosyltransferase family 39 protein</fullName>
        <ecNumber evidence="10">2.4.-.-</ecNumber>
    </submittedName>
</protein>
<keyword evidence="11" id="KW-1185">Reference proteome</keyword>
<feature type="transmembrane region" description="Helical" evidence="8">
    <location>
        <begin position="93"/>
        <end position="113"/>
    </location>
</feature>
<evidence type="ECO:0000256" key="5">
    <source>
        <dbReference type="ARBA" id="ARBA00022692"/>
    </source>
</evidence>
<comment type="caution">
    <text evidence="10">The sequence shown here is derived from an EMBL/GenBank/DDBJ whole genome shotgun (WGS) entry which is preliminary data.</text>
</comment>
<keyword evidence="4 10" id="KW-0808">Transferase</keyword>
<dbReference type="PANTHER" id="PTHR33908:SF11">
    <property type="entry name" value="MEMBRANE PROTEIN"/>
    <property type="match status" value="1"/>
</dbReference>
<comment type="subcellular location">
    <subcellularLocation>
        <location evidence="1">Cell membrane</location>
        <topology evidence="1">Multi-pass membrane protein</topology>
    </subcellularLocation>
</comment>
<organism evidence="10 11">
    <name type="scientific">Hymenobacter endophyticus</name>
    <dbReference type="NCBI Taxonomy" id="3076335"/>
    <lineage>
        <taxon>Bacteria</taxon>
        <taxon>Pseudomonadati</taxon>
        <taxon>Bacteroidota</taxon>
        <taxon>Cytophagia</taxon>
        <taxon>Cytophagales</taxon>
        <taxon>Hymenobacteraceae</taxon>
        <taxon>Hymenobacter</taxon>
    </lineage>
</organism>
<feature type="transmembrane region" description="Helical" evidence="8">
    <location>
        <begin position="265"/>
        <end position="282"/>
    </location>
</feature>
<evidence type="ECO:0000256" key="1">
    <source>
        <dbReference type="ARBA" id="ARBA00004651"/>
    </source>
</evidence>
<sequence>MKPSRLLPLVLALLKFSSSLLLASSSYELHRDEYLYLDYGRHLAWGYLEVPPLTALQSWVTLALGGGWFWVKFWPVLWGSLTIYLVGRTTQRLGGGAWAVALAGACYLVGAYARLNFLFQPNSFEVFAFTLVCYLLIRCQQDNRPRWWVIMGGVLGLALLNKYSALFFIAAVGVAVLLTPLRRALATKGLWLGAGLALLLWLPNLLWQLWHGLPFLHHMELLRETQLVNVSVADFWKDQLVMNFPGAWVWLAGLLALLVGPLRPYRVVGLVYCGGLLLLTVLHGKSYYALGYYPVLLAAGAVWWEAALRSTRPWAGRVLRPVLLLATLALCLSVLPLLFTLEPPARMQVLRGRYQSTGAFRWEDGRDHALPQDFADMLGWQELADKTWTAYQALPAATRARTLILAANYGQAGALNYYNRHRPIPAAHSFNGSYLFWQSQMPPPPWHYVLLIDDEPDNLTAHFRSFCRVGEVRNPYARERGTAILLGTAPDSALVQRIRRERQAGLAEWGDF</sequence>
<feature type="domain" description="Glycosyltransferase RgtA/B/C/D-like" evidence="9">
    <location>
        <begin position="50"/>
        <end position="207"/>
    </location>
</feature>
<accession>A0ABU3TM82</accession>
<evidence type="ECO:0000259" key="9">
    <source>
        <dbReference type="Pfam" id="PF13231"/>
    </source>
</evidence>
<dbReference type="InterPro" id="IPR038731">
    <property type="entry name" value="RgtA/B/C-like"/>
</dbReference>
<dbReference type="EMBL" id="JAWDJT010000015">
    <property type="protein sequence ID" value="MDU0372493.1"/>
    <property type="molecule type" value="Genomic_DNA"/>
</dbReference>
<keyword evidence="2" id="KW-1003">Cell membrane</keyword>
<evidence type="ECO:0000256" key="3">
    <source>
        <dbReference type="ARBA" id="ARBA00022676"/>
    </source>
</evidence>
<evidence type="ECO:0000256" key="4">
    <source>
        <dbReference type="ARBA" id="ARBA00022679"/>
    </source>
</evidence>
<gene>
    <name evidence="10" type="ORF">ROI90_18945</name>
</gene>
<dbReference type="GO" id="GO:0016757">
    <property type="term" value="F:glycosyltransferase activity"/>
    <property type="evidence" value="ECO:0007669"/>
    <property type="project" value="UniProtKB-KW"/>
</dbReference>
<dbReference type="EC" id="2.4.-.-" evidence="10"/>
<proteinExistence type="predicted"/>
<dbReference type="Proteomes" id="UP001250698">
    <property type="component" value="Unassembled WGS sequence"/>
</dbReference>
<evidence type="ECO:0000313" key="10">
    <source>
        <dbReference type="EMBL" id="MDU0372493.1"/>
    </source>
</evidence>
<feature type="transmembrane region" description="Helical" evidence="8">
    <location>
        <begin position="149"/>
        <end position="178"/>
    </location>
</feature>
<evidence type="ECO:0000256" key="8">
    <source>
        <dbReference type="SAM" id="Phobius"/>
    </source>
</evidence>
<evidence type="ECO:0000256" key="6">
    <source>
        <dbReference type="ARBA" id="ARBA00022989"/>
    </source>
</evidence>
<feature type="transmembrane region" description="Helical" evidence="8">
    <location>
        <begin position="289"/>
        <end position="306"/>
    </location>
</feature>
<keyword evidence="6 8" id="KW-1133">Transmembrane helix</keyword>
<feature type="transmembrane region" description="Helical" evidence="8">
    <location>
        <begin position="318"/>
        <end position="341"/>
    </location>
</feature>
<feature type="transmembrane region" description="Helical" evidence="8">
    <location>
        <begin position="190"/>
        <end position="210"/>
    </location>
</feature>
<evidence type="ECO:0000256" key="7">
    <source>
        <dbReference type="ARBA" id="ARBA00023136"/>
    </source>
</evidence>
<keyword evidence="7 8" id="KW-0472">Membrane</keyword>
<feature type="transmembrane region" description="Helical" evidence="8">
    <location>
        <begin position="67"/>
        <end position="86"/>
    </location>
</feature>
<feature type="transmembrane region" description="Helical" evidence="8">
    <location>
        <begin position="240"/>
        <end position="259"/>
    </location>
</feature>
<evidence type="ECO:0000256" key="2">
    <source>
        <dbReference type="ARBA" id="ARBA00022475"/>
    </source>
</evidence>
<dbReference type="Pfam" id="PF13231">
    <property type="entry name" value="PMT_2"/>
    <property type="match status" value="1"/>
</dbReference>
<dbReference type="RefSeq" id="WP_315999856.1">
    <property type="nucleotide sequence ID" value="NZ_JAWDJT010000015.1"/>
</dbReference>
<dbReference type="PANTHER" id="PTHR33908">
    <property type="entry name" value="MANNOSYLTRANSFERASE YKCB-RELATED"/>
    <property type="match status" value="1"/>
</dbReference>
<name>A0ABU3TM82_9BACT</name>